<dbReference type="EMBL" id="AMFJ01000248">
    <property type="protein sequence ID" value="EKE29020.1"/>
    <property type="molecule type" value="Genomic_DNA"/>
</dbReference>
<comment type="caution">
    <text evidence="1">The sequence shown here is derived from an EMBL/GenBank/DDBJ whole genome shotgun (WGS) entry which is preliminary data.</text>
</comment>
<accession>K2GZR1</accession>
<reference evidence="1" key="1">
    <citation type="journal article" date="2012" name="Science">
        <title>Fermentation, hydrogen, and sulfur metabolism in multiple uncultivated bacterial phyla.</title>
        <authorList>
            <person name="Wrighton K.C."/>
            <person name="Thomas B.C."/>
            <person name="Sharon I."/>
            <person name="Miller C.S."/>
            <person name="Castelle C.J."/>
            <person name="VerBerkmoes N.C."/>
            <person name="Wilkins M.J."/>
            <person name="Hettich R.L."/>
            <person name="Lipton M.S."/>
            <person name="Williams K.H."/>
            <person name="Long P.E."/>
            <person name="Banfield J.F."/>
        </authorList>
    </citation>
    <scope>NUCLEOTIDE SEQUENCE [LARGE SCALE GENOMIC DNA]</scope>
</reference>
<proteinExistence type="predicted"/>
<evidence type="ECO:0000313" key="1">
    <source>
        <dbReference type="EMBL" id="EKE29020.1"/>
    </source>
</evidence>
<sequence>MVKSSDINSRSLQTAVPKTQGWELQGIIHQTWANVSDALLWWESHSLNENWENLEIETSNFKVTSNWWEIRESRFWKIKINPENDICEIMEWEFSGEQLFTQKAMLRELTKVWKKVPSIKEWRELIRAIDPDLELSSEWQNNTSARKALWIRLCWVFNNQDNTVYFTWISWSLWASDEGASIDFDRDRIIIDQDKDEFGLSVRCFK</sequence>
<name>K2GZR1_9BACT</name>
<protein>
    <submittedName>
        <fullName evidence="1">Uncharacterized protein</fullName>
    </submittedName>
</protein>
<organism evidence="1">
    <name type="scientific">uncultured bacterium</name>
    <name type="common">gcode 4</name>
    <dbReference type="NCBI Taxonomy" id="1234023"/>
    <lineage>
        <taxon>Bacteria</taxon>
        <taxon>environmental samples</taxon>
    </lineage>
</organism>
<dbReference type="AlphaFoldDB" id="K2GZR1"/>
<gene>
    <name evidence="1" type="ORF">ACD_2C00248G0008</name>
</gene>